<reference evidence="2 3" key="1">
    <citation type="submission" date="2018-08" db="EMBL/GenBank/DDBJ databases">
        <title>A genome reference for cultivated species of the human gut microbiota.</title>
        <authorList>
            <person name="Zou Y."/>
            <person name="Xue W."/>
            <person name="Luo G."/>
        </authorList>
    </citation>
    <scope>NUCLEOTIDE SEQUENCE [LARGE SCALE GENOMIC DNA]</scope>
    <source>
        <strain evidence="2 3">AF14-8</strain>
    </source>
</reference>
<name>A0A412VFW5_PHOVU</name>
<protein>
    <recommendedName>
        <fullName evidence="4">Holin</fullName>
    </recommendedName>
</protein>
<comment type="caution">
    <text evidence="2">The sequence shown here is derived from an EMBL/GenBank/DDBJ whole genome shotgun (WGS) entry which is preliminary data.</text>
</comment>
<keyword evidence="1" id="KW-0472">Membrane</keyword>
<evidence type="ECO:0008006" key="4">
    <source>
        <dbReference type="Google" id="ProtNLM"/>
    </source>
</evidence>
<gene>
    <name evidence="2" type="ORF">DWW27_18805</name>
</gene>
<dbReference type="EMBL" id="QRYT01000058">
    <property type="protein sequence ID" value="RGV04534.1"/>
    <property type="molecule type" value="Genomic_DNA"/>
</dbReference>
<organism evidence="2 3">
    <name type="scientific">Phocaeicola vulgatus</name>
    <name type="common">Bacteroides vulgatus</name>
    <dbReference type="NCBI Taxonomy" id="821"/>
    <lineage>
        <taxon>Bacteria</taxon>
        <taxon>Pseudomonadati</taxon>
        <taxon>Bacteroidota</taxon>
        <taxon>Bacteroidia</taxon>
        <taxon>Bacteroidales</taxon>
        <taxon>Bacteroidaceae</taxon>
        <taxon>Phocaeicola</taxon>
    </lineage>
</organism>
<proteinExistence type="predicted"/>
<evidence type="ECO:0000313" key="2">
    <source>
        <dbReference type="EMBL" id="RGV04534.1"/>
    </source>
</evidence>
<feature type="transmembrane region" description="Helical" evidence="1">
    <location>
        <begin position="71"/>
        <end position="92"/>
    </location>
</feature>
<evidence type="ECO:0000256" key="1">
    <source>
        <dbReference type="SAM" id="Phobius"/>
    </source>
</evidence>
<dbReference type="AlphaFoldDB" id="A0A412VFW5"/>
<accession>A0A412VFW5</accession>
<dbReference type="Proteomes" id="UP000285379">
    <property type="component" value="Unassembled WGS sequence"/>
</dbReference>
<keyword evidence="1" id="KW-1133">Transmembrane helix</keyword>
<evidence type="ECO:0000313" key="3">
    <source>
        <dbReference type="Proteomes" id="UP000285379"/>
    </source>
</evidence>
<sequence length="164" mass="18469">MEEILKAIFNSVGKYLFGVFGAVCAFLEPTVPFILICTLAVFMDCWTAWSLSRRVKKKFPGANDGKFKSNYAGRVFVTLIKVYALTVLAFLIQTYILEGLPVKLANIVAGAVCFWQVWSMLENESSCNDSKWAKIAQRIMVDKTERHFDIDLHELKKGGDNGKC</sequence>
<keyword evidence="1" id="KW-0812">Transmembrane</keyword>
<dbReference type="RefSeq" id="WP_005778782.1">
    <property type="nucleotide sequence ID" value="NZ_QRYT01000058.1"/>
</dbReference>
<feature type="transmembrane region" description="Helical" evidence="1">
    <location>
        <begin position="7"/>
        <end position="27"/>
    </location>
</feature>